<gene>
    <name evidence="1" type="ORF">A2938_01960</name>
</gene>
<organism evidence="1 2">
    <name type="scientific">Candidatus Taylorbacteria bacterium RIFCSPLOWO2_01_FULL_48_100</name>
    <dbReference type="NCBI Taxonomy" id="1802322"/>
    <lineage>
        <taxon>Bacteria</taxon>
        <taxon>Candidatus Tayloriibacteriota</taxon>
    </lineage>
</organism>
<reference evidence="1 2" key="1">
    <citation type="journal article" date="2016" name="Nat. Commun.">
        <title>Thousands of microbial genomes shed light on interconnected biogeochemical processes in an aquifer system.</title>
        <authorList>
            <person name="Anantharaman K."/>
            <person name="Brown C.T."/>
            <person name="Hug L.A."/>
            <person name="Sharon I."/>
            <person name="Castelle C.J."/>
            <person name="Probst A.J."/>
            <person name="Thomas B.C."/>
            <person name="Singh A."/>
            <person name="Wilkins M.J."/>
            <person name="Karaoz U."/>
            <person name="Brodie E.L."/>
            <person name="Williams K.H."/>
            <person name="Hubbard S.S."/>
            <person name="Banfield J.F."/>
        </authorList>
    </citation>
    <scope>NUCLEOTIDE SEQUENCE [LARGE SCALE GENOMIC DNA]</scope>
</reference>
<accession>A0A1G2NGF0</accession>
<protein>
    <submittedName>
        <fullName evidence="1">Uncharacterized protein</fullName>
    </submittedName>
</protein>
<dbReference type="Proteomes" id="UP000177797">
    <property type="component" value="Unassembled WGS sequence"/>
</dbReference>
<dbReference type="EMBL" id="MHSA01000001">
    <property type="protein sequence ID" value="OHA35155.1"/>
    <property type="molecule type" value="Genomic_DNA"/>
</dbReference>
<evidence type="ECO:0000313" key="2">
    <source>
        <dbReference type="Proteomes" id="UP000177797"/>
    </source>
</evidence>
<comment type="caution">
    <text evidence="1">The sequence shown here is derived from an EMBL/GenBank/DDBJ whole genome shotgun (WGS) entry which is preliminary data.</text>
</comment>
<dbReference type="AlphaFoldDB" id="A0A1G2NGF0"/>
<evidence type="ECO:0000313" key="1">
    <source>
        <dbReference type="EMBL" id="OHA35155.1"/>
    </source>
</evidence>
<sequence length="79" mass="9222">MKAFLLKIADKIGLTDKLVRRRIDAFLQKHATCERTLFFANALGFRQKHYGQNCFLLIGLFCQKLFAHFPFLLRKSTAM</sequence>
<name>A0A1G2NGF0_9BACT</name>
<proteinExistence type="predicted"/>